<comment type="caution">
    <text evidence="3">The sequence shown here is derived from an EMBL/GenBank/DDBJ whole genome shotgun (WGS) entry which is preliminary data.</text>
</comment>
<dbReference type="EMBL" id="PVMZ01000012">
    <property type="protein sequence ID" value="PRX18534.1"/>
    <property type="molecule type" value="Genomic_DNA"/>
</dbReference>
<dbReference type="Proteomes" id="UP000239415">
    <property type="component" value="Unassembled WGS sequence"/>
</dbReference>
<evidence type="ECO:0000256" key="1">
    <source>
        <dbReference type="SAM" id="MobiDB-lite"/>
    </source>
</evidence>
<dbReference type="GO" id="GO:0030973">
    <property type="term" value="F:molybdate ion binding"/>
    <property type="evidence" value="ECO:0007669"/>
    <property type="project" value="TreeGrafter"/>
</dbReference>
<dbReference type="PANTHER" id="PTHR30632:SF0">
    <property type="entry name" value="SULFATE-BINDING PROTEIN"/>
    <property type="match status" value="1"/>
</dbReference>
<dbReference type="OrthoDB" id="9785015at2"/>
<dbReference type="InterPro" id="IPR050682">
    <property type="entry name" value="ModA/WtpA"/>
</dbReference>
<organism evidence="3 4">
    <name type="scientific">Actinoplanes italicus</name>
    <dbReference type="NCBI Taxonomy" id="113567"/>
    <lineage>
        <taxon>Bacteria</taxon>
        <taxon>Bacillati</taxon>
        <taxon>Actinomycetota</taxon>
        <taxon>Actinomycetes</taxon>
        <taxon>Micromonosporales</taxon>
        <taxon>Micromonosporaceae</taxon>
        <taxon>Actinoplanes</taxon>
    </lineage>
</organism>
<feature type="signal peptide" evidence="2">
    <location>
        <begin position="1"/>
        <end position="19"/>
    </location>
</feature>
<dbReference type="PROSITE" id="PS51257">
    <property type="entry name" value="PROKAR_LIPOPROTEIN"/>
    <property type="match status" value="1"/>
</dbReference>
<keyword evidence="4" id="KW-1185">Reference proteome</keyword>
<dbReference type="GO" id="GO:0015689">
    <property type="term" value="P:molybdate ion transport"/>
    <property type="evidence" value="ECO:0007669"/>
    <property type="project" value="TreeGrafter"/>
</dbReference>
<evidence type="ECO:0000313" key="4">
    <source>
        <dbReference type="Proteomes" id="UP000239415"/>
    </source>
</evidence>
<dbReference type="AlphaFoldDB" id="A0A2T0K6T8"/>
<keyword evidence="2" id="KW-0732">Signal</keyword>
<dbReference type="Pfam" id="PF13531">
    <property type="entry name" value="SBP_bac_11"/>
    <property type="match status" value="1"/>
</dbReference>
<feature type="region of interest" description="Disordered" evidence="1">
    <location>
        <begin position="26"/>
        <end position="49"/>
    </location>
</feature>
<dbReference type="SUPFAM" id="SSF53850">
    <property type="entry name" value="Periplasmic binding protein-like II"/>
    <property type="match status" value="1"/>
</dbReference>
<gene>
    <name evidence="3" type="ORF">CLV67_1128</name>
</gene>
<name>A0A2T0K6T8_9ACTN</name>
<reference evidence="3 4" key="1">
    <citation type="submission" date="2018-03" db="EMBL/GenBank/DDBJ databases">
        <title>Genomic Encyclopedia of Archaeal and Bacterial Type Strains, Phase II (KMG-II): from individual species to whole genera.</title>
        <authorList>
            <person name="Goeker M."/>
        </authorList>
    </citation>
    <scope>NUCLEOTIDE SEQUENCE [LARGE SCALE GENOMIC DNA]</scope>
    <source>
        <strain evidence="3 4">DSM 43146</strain>
    </source>
</reference>
<accession>A0A2T0K6T8</accession>
<feature type="chain" id="PRO_5038948027" evidence="2">
    <location>
        <begin position="20"/>
        <end position="179"/>
    </location>
</feature>
<sequence length="179" mass="17994">MRGLTAVLMGAVLVLGGCAGDGAVRDDGSPRIVAPTAGSGDGGTSAAPGGGVEVAPGLVTLRVLADESLREVLGTVEQGFEAHHPNIEVALTYAEGGNLARRIAGGESGDVFATDDLFAMRTVTDAVRGTDPAEEFGGGRLTVIVLPAAAEPEAAAAFVDFLREGAGQRILIDSGVERP</sequence>
<proteinExistence type="predicted"/>
<evidence type="ECO:0000256" key="2">
    <source>
        <dbReference type="SAM" id="SignalP"/>
    </source>
</evidence>
<feature type="compositionally biased region" description="Gly residues" evidence="1">
    <location>
        <begin position="39"/>
        <end position="49"/>
    </location>
</feature>
<dbReference type="Gene3D" id="3.40.190.10">
    <property type="entry name" value="Periplasmic binding protein-like II"/>
    <property type="match status" value="1"/>
</dbReference>
<dbReference type="PANTHER" id="PTHR30632">
    <property type="entry name" value="MOLYBDATE-BINDING PERIPLASMIC PROTEIN"/>
    <property type="match status" value="1"/>
</dbReference>
<protein>
    <submittedName>
        <fullName evidence="3">Extracellular solute-binding protein</fullName>
    </submittedName>
</protein>
<evidence type="ECO:0000313" key="3">
    <source>
        <dbReference type="EMBL" id="PRX18534.1"/>
    </source>
</evidence>
<dbReference type="RefSeq" id="WP_106323257.1">
    <property type="nucleotide sequence ID" value="NZ_BOMO01000104.1"/>
</dbReference>